<evidence type="ECO:0000313" key="2">
    <source>
        <dbReference type="Proteomes" id="UP001060215"/>
    </source>
</evidence>
<gene>
    <name evidence="1" type="ORF">LOK49_LG06G03496</name>
</gene>
<dbReference type="EMBL" id="CM045762">
    <property type="protein sequence ID" value="KAI8010617.1"/>
    <property type="molecule type" value="Genomic_DNA"/>
</dbReference>
<evidence type="ECO:0000313" key="1">
    <source>
        <dbReference type="EMBL" id="KAI8010617.1"/>
    </source>
</evidence>
<protein>
    <submittedName>
        <fullName evidence="1">Uncharacterized protein</fullName>
    </submittedName>
</protein>
<proteinExistence type="predicted"/>
<keyword evidence="2" id="KW-1185">Reference proteome</keyword>
<accession>A0ACC0HDM8</accession>
<sequence length="411" mass="45913">MIFKGIEKRAARELEEEIENMGGHLNAYTSREHATYYAKVEGQTDEAISDHLHATAFQHTPLGKTILGLVITASGAMKHEDIVEQVKKLFTKLLTDPTTVSKLVAKEPAIFTGSELAQRVGINEIAKNMMAFNTNYKDTGLFGVYAIAKYIGIHLQLQLKSSLLLHIDGTSSVAEDIGHQLLMYWRIIPFVELFARIDAVDASTVKHVAIHFIFDQVSVSRRAWVCERRRSLQQGRGSGCEKEELGSWFCSGSWSCSSSFQLYDLKQQGFIERQELMSSVIGIGLQDRVQNLKNGEVLLLACVILVGLFALQHYGTHRVTFMFAPIVIIWLISIFAIGLYNTIYWNPKIVYAISPHYIIKFVSDTGKDGWISLGGILLSITGTEAMFADLGHFIALSIRMLYFGLSSLLPL</sequence>
<organism evidence="1 2">
    <name type="scientific">Camellia lanceoleosa</name>
    <dbReference type="NCBI Taxonomy" id="1840588"/>
    <lineage>
        <taxon>Eukaryota</taxon>
        <taxon>Viridiplantae</taxon>
        <taxon>Streptophyta</taxon>
        <taxon>Embryophyta</taxon>
        <taxon>Tracheophyta</taxon>
        <taxon>Spermatophyta</taxon>
        <taxon>Magnoliopsida</taxon>
        <taxon>eudicotyledons</taxon>
        <taxon>Gunneridae</taxon>
        <taxon>Pentapetalae</taxon>
        <taxon>asterids</taxon>
        <taxon>Ericales</taxon>
        <taxon>Theaceae</taxon>
        <taxon>Camellia</taxon>
    </lineage>
</organism>
<reference evidence="1 2" key="1">
    <citation type="journal article" date="2022" name="Plant J.">
        <title>Chromosome-level genome of Camellia lanceoleosa provides a valuable resource for understanding genome evolution and self-incompatibility.</title>
        <authorList>
            <person name="Gong W."/>
            <person name="Xiao S."/>
            <person name="Wang L."/>
            <person name="Liao Z."/>
            <person name="Chang Y."/>
            <person name="Mo W."/>
            <person name="Hu G."/>
            <person name="Li W."/>
            <person name="Zhao G."/>
            <person name="Zhu H."/>
            <person name="Hu X."/>
            <person name="Ji K."/>
            <person name="Xiang X."/>
            <person name="Song Q."/>
            <person name="Yuan D."/>
            <person name="Jin S."/>
            <person name="Zhang L."/>
        </authorList>
    </citation>
    <scope>NUCLEOTIDE SEQUENCE [LARGE SCALE GENOMIC DNA]</scope>
    <source>
        <strain evidence="1">SQ_2022a</strain>
    </source>
</reference>
<dbReference type="Proteomes" id="UP001060215">
    <property type="component" value="Chromosome 5"/>
</dbReference>
<comment type="caution">
    <text evidence="1">The sequence shown here is derived from an EMBL/GenBank/DDBJ whole genome shotgun (WGS) entry which is preliminary data.</text>
</comment>
<name>A0ACC0HDM8_9ERIC</name>